<dbReference type="InterPro" id="IPR036396">
    <property type="entry name" value="Cyt_P450_sf"/>
</dbReference>
<dbReference type="GO" id="GO:0005506">
    <property type="term" value="F:iron ion binding"/>
    <property type="evidence" value="ECO:0007669"/>
    <property type="project" value="InterPro"/>
</dbReference>
<comment type="caution">
    <text evidence="15">The sequence shown here is derived from an EMBL/GenBank/DDBJ whole genome shotgun (WGS) entry which is preliminary data.</text>
</comment>
<comment type="cofactor">
    <cofactor evidence="1">
        <name>heme</name>
        <dbReference type="ChEBI" id="CHEBI:30413"/>
    </cofactor>
</comment>
<dbReference type="PRINTS" id="PR00463">
    <property type="entry name" value="EP450I"/>
</dbReference>
<dbReference type="InterPro" id="IPR050364">
    <property type="entry name" value="Cytochrome_P450_fung"/>
</dbReference>
<keyword evidence="16" id="KW-1185">Reference proteome</keyword>
<keyword evidence="8 14" id="KW-1133">Transmembrane helix</keyword>
<comment type="pathway">
    <text evidence="3">Secondary metabolite biosynthesis.</text>
</comment>
<keyword evidence="6 14" id="KW-0812">Transmembrane</keyword>
<dbReference type="STRING" id="93625.A0A409WJG5"/>
<dbReference type="Proteomes" id="UP000283269">
    <property type="component" value="Unassembled WGS sequence"/>
</dbReference>
<comment type="subcellular location">
    <subcellularLocation>
        <location evidence="2">Membrane</location>
        <topology evidence="2">Single-pass membrane protein</topology>
    </subcellularLocation>
</comment>
<evidence type="ECO:0000256" key="9">
    <source>
        <dbReference type="ARBA" id="ARBA00023002"/>
    </source>
</evidence>
<gene>
    <name evidence="15" type="ORF">CVT25_010542</name>
</gene>
<dbReference type="SUPFAM" id="SSF48264">
    <property type="entry name" value="Cytochrome P450"/>
    <property type="match status" value="1"/>
</dbReference>
<dbReference type="Gene3D" id="1.10.630.10">
    <property type="entry name" value="Cytochrome P450"/>
    <property type="match status" value="1"/>
</dbReference>
<evidence type="ECO:0000256" key="3">
    <source>
        <dbReference type="ARBA" id="ARBA00005179"/>
    </source>
</evidence>
<evidence type="ECO:0000256" key="13">
    <source>
        <dbReference type="ARBA" id="ARBA00023180"/>
    </source>
</evidence>
<dbReference type="GO" id="GO:0016705">
    <property type="term" value="F:oxidoreductase activity, acting on paired donors, with incorporation or reduction of molecular oxygen"/>
    <property type="evidence" value="ECO:0007669"/>
    <property type="project" value="InterPro"/>
</dbReference>
<sequence>MFDHNNFSTGIISVPIVVGILALAVTSVFKWLGKAGYKYPPGPKGIPFFGNFFQLSRKGFQEWGHKYAAVDLFDRRSGIYSDRPNWVVLNSLTHGLLLGAVNYGELWRKMRRGGHQFLNKTATTQYYQLQELEALILSEHLLKDSTNWQQEVFRSSISMLRSTVYDVPPTVSVHDPVIESFNKFDSLVMEATVPGNYLVEFFGYMKFLPSVLAPWKAKMTKGFKEASVFFERLCEDVEKQINEGDEKLSIAGFAIREQERLGLSKSEVAWLPATLANGSASLAEALLWFFLAMVAFPEEQKRCQEEIDSVVGRSRMPSFEDSESLPYLRATVREVLRWRPISPLGTQHVTRQGDDAEEFRPARFLDKEGKFVPIAGDTKDAYLESEGHVAYGFGPRLLWTATVSPVMDKQTGNPILPDLKNTDGAGITVRPPAFEMEVNHRFSEAAALFSQTKELLG</sequence>
<dbReference type="Pfam" id="PF00067">
    <property type="entry name" value="p450"/>
    <property type="match status" value="1"/>
</dbReference>
<keyword evidence="5" id="KW-0349">Heme</keyword>
<name>A0A409WJG5_PSICY</name>
<evidence type="ECO:0000256" key="10">
    <source>
        <dbReference type="ARBA" id="ARBA00023004"/>
    </source>
</evidence>
<dbReference type="InParanoid" id="A0A409WJG5"/>
<keyword evidence="10" id="KW-0408">Iron</keyword>
<accession>A0A409WJG5</accession>
<dbReference type="InterPro" id="IPR001128">
    <property type="entry name" value="Cyt_P450"/>
</dbReference>
<keyword evidence="9" id="KW-0560">Oxidoreductase</keyword>
<evidence type="ECO:0000256" key="8">
    <source>
        <dbReference type="ARBA" id="ARBA00022989"/>
    </source>
</evidence>
<dbReference type="InterPro" id="IPR002401">
    <property type="entry name" value="Cyt_P450_E_grp-I"/>
</dbReference>
<keyword evidence="11" id="KW-0503">Monooxygenase</keyword>
<evidence type="ECO:0000256" key="1">
    <source>
        <dbReference type="ARBA" id="ARBA00001971"/>
    </source>
</evidence>
<dbReference type="GO" id="GO:0020037">
    <property type="term" value="F:heme binding"/>
    <property type="evidence" value="ECO:0007669"/>
    <property type="project" value="InterPro"/>
</dbReference>
<evidence type="ECO:0000313" key="16">
    <source>
        <dbReference type="Proteomes" id="UP000283269"/>
    </source>
</evidence>
<comment type="similarity">
    <text evidence="4">Belongs to the cytochrome P450 family.</text>
</comment>
<protein>
    <recommendedName>
        <fullName evidence="17">Cytochrome P450</fullName>
    </recommendedName>
</protein>
<dbReference type="PANTHER" id="PTHR46300:SF2">
    <property type="entry name" value="CYTOCHROME P450 MONOOXYGENASE ALNH-RELATED"/>
    <property type="match status" value="1"/>
</dbReference>
<keyword evidence="7" id="KW-0479">Metal-binding</keyword>
<evidence type="ECO:0000313" key="15">
    <source>
        <dbReference type="EMBL" id="PPQ78647.1"/>
    </source>
</evidence>
<keyword evidence="13" id="KW-0325">Glycoprotein</keyword>
<dbReference type="OrthoDB" id="3011286at2759"/>
<feature type="transmembrane region" description="Helical" evidence="14">
    <location>
        <begin position="12"/>
        <end position="32"/>
    </location>
</feature>
<evidence type="ECO:0000256" key="4">
    <source>
        <dbReference type="ARBA" id="ARBA00010617"/>
    </source>
</evidence>
<dbReference type="GO" id="GO:0016020">
    <property type="term" value="C:membrane"/>
    <property type="evidence" value="ECO:0007669"/>
    <property type="project" value="UniProtKB-SubCell"/>
</dbReference>
<evidence type="ECO:0000256" key="2">
    <source>
        <dbReference type="ARBA" id="ARBA00004167"/>
    </source>
</evidence>
<evidence type="ECO:0000256" key="14">
    <source>
        <dbReference type="SAM" id="Phobius"/>
    </source>
</evidence>
<dbReference type="EMBL" id="NHYD01003411">
    <property type="protein sequence ID" value="PPQ78647.1"/>
    <property type="molecule type" value="Genomic_DNA"/>
</dbReference>
<dbReference type="GO" id="GO:0004497">
    <property type="term" value="F:monooxygenase activity"/>
    <property type="evidence" value="ECO:0007669"/>
    <property type="project" value="UniProtKB-KW"/>
</dbReference>
<proteinExistence type="inferred from homology"/>
<dbReference type="AlphaFoldDB" id="A0A409WJG5"/>
<evidence type="ECO:0000256" key="6">
    <source>
        <dbReference type="ARBA" id="ARBA00022692"/>
    </source>
</evidence>
<evidence type="ECO:0000256" key="11">
    <source>
        <dbReference type="ARBA" id="ARBA00023033"/>
    </source>
</evidence>
<reference evidence="15 16" key="1">
    <citation type="journal article" date="2018" name="Evol. Lett.">
        <title>Horizontal gene cluster transfer increased hallucinogenic mushroom diversity.</title>
        <authorList>
            <person name="Reynolds H.T."/>
            <person name="Vijayakumar V."/>
            <person name="Gluck-Thaler E."/>
            <person name="Korotkin H.B."/>
            <person name="Matheny P.B."/>
            <person name="Slot J.C."/>
        </authorList>
    </citation>
    <scope>NUCLEOTIDE SEQUENCE [LARGE SCALE GENOMIC DNA]</scope>
    <source>
        <strain evidence="15 16">2631</strain>
    </source>
</reference>
<evidence type="ECO:0008006" key="17">
    <source>
        <dbReference type="Google" id="ProtNLM"/>
    </source>
</evidence>
<evidence type="ECO:0000256" key="7">
    <source>
        <dbReference type="ARBA" id="ARBA00022723"/>
    </source>
</evidence>
<organism evidence="15 16">
    <name type="scientific">Psilocybe cyanescens</name>
    <dbReference type="NCBI Taxonomy" id="93625"/>
    <lineage>
        <taxon>Eukaryota</taxon>
        <taxon>Fungi</taxon>
        <taxon>Dikarya</taxon>
        <taxon>Basidiomycota</taxon>
        <taxon>Agaricomycotina</taxon>
        <taxon>Agaricomycetes</taxon>
        <taxon>Agaricomycetidae</taxon>
        <taxon>Agaricales</taxon>
        <taxon>Agaricineae</taxon>
        <taxon>Strophariaceae</taxon>
        <taxon>Psilocybe</taxon>
    </lineage>
</organism>
<evidence type="ECO:0000256" key="5">
    <source>
        <dbReference type="ARBA" id="ARBA00022617"/>
    </source>
</evidence>
<dbReference type="PANTHER" id="PTHR46300">
    <property type="entry name" value="P450, PUTATIVE (EUROFUNG)-RELATED-RELATED"/>
    <property type="match status" value="1"/>
</dbReference>
<evidence type="ECO:0000256" key="12">
    <source>
        <dbReference type="ARBA" id="ARBA00023136"/>
    </source>
</evidence>
<keyword evidence="12 14" id="KW-0472">Membrane</keyword>